<dbReference type="Gene3D" id="1.10.357.10">
    <property type="entry name" value="Tetracycline Repressor, domain 2"/>
    <property type="match status" value="1"/>
</dbReference>
<dbReference type="AlphaFoldDB" id="A0A7K3LQV4"/>
<evidence type="ECO:0000313" key="5">
    <source>
        <dbReference type="Proteomes" id="UP000466307"/>
    </source>
</evidence>
<dbReference type="InterPro" id="IPR050109">
    <property type="entry name" value="HTH-type_TetR-like_transc_reg"/>
</dbReference>
<feature type="domain" description="HTH tetR-type" evidence="3">
    <location>
        <begin position="41"/>
        <end position="100"/>
    </location>
</feature>
<evidence type="ECO:0000313" key="4">
    <source>
        <dbReference type="EMBL" id="NDK90556.1"/>
    </source>
</evidence>
<dbReference type="InterPro" id="IPR001647">
    <property type="entry name" value="HTH_TetR"/>
</dbReference>
<gene>
    <name evidence="4" type="ORF">GYA93_13345</name>
</gene>
<evidence type="ECO:0000256" key="2">
    <source>
        <dbReference type="PROSITE-ProRule" id="PRU00335"/>
    </source>
</evidence>
<proteinExistence type="predicted"/>
<name>A0A7K3LQV4_9ACTN</name>
<reference evidence="4 5" key="1">
    <citation type="submission" date="2020-01" db="EMBL/GenBank/DDBJ databases">
        <title>Investigation of new actinobacteria for the biodesulphurisation of diesel fuel.</title>
        <authorList>
            <person name="Athi Narayanan S.M."/>
        </authorList>
    </citation>
    <scope>NUCLEOTIDE SEQUENCE [LARGE SCALE GENOMIC DNA]</scope>
    <source>
        <strain evidence="4 5">213E</strain>
    </source>
</reference>
<dbReference type="InterPro" id="IPR009057">
    <property type="entry name" value="Homeodomain-like_sf"/>
</dbReference>
<dbReference type="Proteomes" id="UP000466307">
    <property type="component" value="Unassembled WGS sequence"/>
</dbReference>
<dbReference type="InterPro" id="IPR041669">
    <property type="entry name" value="TetR_C_15"/>
</dbReference>
<dbReference type="EMBL" id="JAADZU010000041">
    <property type="protein sequence ID" value="NDK90556.1"/>
    <property type="molecule type" value="Genomic_DNA"/>
</dbReference>
<organism evidence="4 5">
    <name type="scientific">Gordonia desulfuricans</name>
    <dbReference type="NCBI Taxonomy" id="89051"/>
    <lineage>
        <taxon>Bacteria</taxon>
        <taxon>Bacillati</taxon>
        <taxon>Actinomycetota</taxon>
        <taxon>Actinomycetes</taxon>
        <taxon>Mycobacteriales</taxon>
        <taxon>Gordoniaceae</taxon>
        <taxon>Gordonia</taxon>
    </lineage>
</organism>
<keyword evidence="5" id="KW-1185">Reference proteome</keyword>
<dbReference type="PANTHER" id="PTHR30055:SF226">
    <property type="entry name" value="HTH-TYPE TRANSCRIPTIONAL REGULATOR PKSA"/>
    <property type="match status" value="1"/>
</dbReference>
<dbReference type="PANTHER" id="PTHR30055">
    <property type="entry name" value="HTH-TYPE TRANSCRIPTIONAL REGULATOR RUTR"/>
    <property type="match status" value="1"/>
</dbReference>
<accession>A0A7K3LQV4</accession>
<dbReference type="Pfam" id="PF17918">
    <property type="entry name" value="TetR_C_15"/>
    <property type="match status" value="1"/>
</dbReference>
<dbReference type="PROSITE" id="PS50977">
    <property type="entry name" value="HTH_TETR_2"/>
    <property type="match status" value="1"/>
</dbReference>
<dbReference type="Pfam" id="PF00440">
    <property type="entry name" value="TetR_N"/>
    <property type="match status" value="1"/>
</dbReference>
<protein>
    <submittedName>
        <fullName evidence="4">TetR/AcrR family transcriptional regulator</fullName>
    </submittedName>
</protein>
<comment type="caution">
    <text evidence="4">The sequence shown here is derived from an EMBL/GenBank/DDBJ whole genome shotgun (WGS) entry which is preliminary data.</text>
</comment>
<keyword evidence="1 2" id="KW-0238">DNA-binding</keyword>
<dbReference type="SUPFAM" id="SSF46689">
    <property type="entry name" value="Homeodomain-like"/>
    <property type="match status" value="1"/>
</dbReference>
<sequence length="230" mass="25602">MIRSRIVIEKARRSARTSVPSSRSGAAVRSARSAGVQRRGVERVQAILDAASELLLDGYEAATLKAIAERTGIPVASIYHYFADRHQIDVELIQRHVRAFDDRVKAALDASPLETLPEAVETVVDESVAYFRENPSLIQLWYVGRNSMSKTVRDFVRAYDASRAEELAAFLLRRKLVRADMPTRVVGVACEAADRLFDTAFELSPQGDEGTIVETKRLVTAYLETYAART</sequence>
<dbReference type="GO" id="GO:0000976">
    <property type="term" value="F:transcription cis-regulatory region binding"/>
    <property type="evidence" value="ECO:0007669"/>
    <property type="project" value="TreeGrafter"/>
</dbReference>
<evidence type="ECO:0000256" key="1">
    <source>
        <dbReference type="ARBA" id="ARBA00023125"/>
    </source>
</evidence>
<feature type="DNA-binding region" description="H-T-H motif" evidence="2">
    <location>
        <begin position="63"/>
        <end position="82"/>
    </location>
</feature>
<dbReference type="GO" id="GO:0003700">
    <property type="term" value="F:DNA-binding transcription factor activity"/>
    <property type="evidence" value="ECO:0007669"/>
    <property type="project" value="TreeGrafter"/>
</dbReference>
<evidence type="ECO:0000259" key="3">
    <source>
        <dbReference type="PROSITE" id="PS50977"/>
    </source>
</evidence>